<accession>A0A9N9RWD9</accession>
<keyword evidence="5" id="KW-0804">Transcription</keyword>
<dbReference type="InterPro" id="IPR011993">
    <property type="entry name" value="PH-like_dom_sf"/>
</dbReference>
<evidence type="ECO:0000256" key="7">
    <source>
        <dbReference type="SAM" id="MobiDB-lite"/>
    </source>
</evidence>
<feature type="domain" description="BSD" evidence="8">
    <location>
        <begin position="183"/>
        <end position="235"/>
    </location>
</feature>
<dbReference type="InterPro" id="IPR027079">
    <property type="entry name" value="Tfb1/GTF2H1"/>
</dbReference>
<protein>
    <recommendedName>
        <fullName evidence="8">BSD domain-containing protein</fullName>
    </recommendedName>
</protein>
<dbReference type="PROSITE" id="PS50858">
    <property type="entry name" value="BSD"/>
    <property type="match status" value="2"/>
</dbReference>
<dbReference type="InterPro" id="IPR035925">
    <property type="entry name" value="BSD_dom_sf"/>
</dbReference>
<reference evidence="9" key="2">
    <citation type="submission" date="2022-10" db="EMBL/GenBank/DDBJ databases">
        <authorList>
            <consortium name="ENA_rothamsted_submissions"/>
            <consortium name="culmorum"/>
            <person name="King R."/>
        </authorList>
    </citation>
    <scope>NUCLEOTIDE SEQUENCE</scope>
</reference>
<evidence type="ECO:0000259" key="8">
    <source>
        <dbReference type="PROSITE" id="PS50858"/>
    </source>
</evidence>
<dbReference type="OrthoDB" id="360521at2759"/>
<dbReference type="AlphaFoldDB" id="A0A9N9RWD9"/>
<dbReference type="Proteomes" id="UP001153620">
    <property type="component" value="Chromosome 2"/>
</dbReference>
<evidence type="ECO:0000256" key="1">
    <source>
        <dbReference type="ARBA" id="ARBA00004123"/>
    </source>
</evidence>
<dbReference type="Gene3D" id="1.10.3970.10">
    <property type="entry name" value="BSD domain"/>
    <property type="match status" value="1"/>
</dbReference>
<dbReference type="FunFam" id="2.30.29.30:FF:000479">
    <property type="entry name" value="General transcription factor IIH subunit"/>
    <property type="match status" value="1"/>
</dbReference>
<feature type="domain" description="BSD" evidence="8">
    <location>
        <begin position="106"/>
        <end position="159"/>
    </location>
</feature>
<dbReference type="Pfam" id="PF03909">
    <property type="entry name" value="BSD"/>
    <property type="match status" value="1"/>
</dbReference>
<dbReference type="SUPFAM" id="SSF50729">
    <property type="entry name" value="PH domain-like"/>
    <property type="match status" value="1"/>
</dbReference>
<keyword evidence="4" id="KW-0805">Transcription regulation</keyword>
<dbReference type="GO" id="GO:0006351">
    <property type="term" value="P:DNA-templated transcription"/>
    <property type="evidence" value="ECO:0007669"/>
    <property type="project" value="InterPro"/>
</dbReference>
<feature type="region of interest" description="Disordered" evidence="7">
    <location>
        <begin position="323"/>
        <end position="346"/>
    </location>
</feature>
<dbReference type="Gene3D" id="6.10.140.1200">
    <property type="match status" value="1"/>
</dbReference>
<sequence length="580" mass="67055">MSQKKKVEDVLLLVPQVKYKKSDGTLYIMKERIVFMLEIKEEIAVSHSFYDIKMQKISPEHKPKIQLQLVLHDGNNSTFHFVNKNGLQNQIQDREKVKELIQSILPNFKRKIDTELEQKNKVLTENPKLLQLYKDLVISKVLTSEEFWSIHGKDLDKLKNSSSKQEIGVSANFLTEIKPVNDGCNVFKYNLTTEVIESVFKAYPAVKKKHSECVPTKLSESEFWTKFFQSHYFHRDRIITGMKDIFAECGKIDDSTLRKEIRRNMNDPLLNISKFGDNTIEDGFCSSSTSDQKQDTNIVHQSIIKRFNQHSFMILKTCNEDKNHQEEVDKEKDKDKNSSEKESGKKHKIAEVDEIIVVDEKEQQVAKKRRIAEKITYDDLGDDTINLKATSNRAANINLDKLERYLYGPMPSSQDNVVHYNKGKEFSLDVVDHTIRNNFSAWSQRITHKQLINPNSAVNVLGELSPGGLLMSGYQDHNLSQFVPIDVEKEMGNLYLSASELLKEFWLCFPPINADLEAKVVKMHDTIQRFNMSKVKPFEDRIIRDLAPLGSQLMSHLNLLIDTALRKFSNWKEKKGNKLK</sequence>
<dbReference type="Pfam" id="PF08567">
    <property type="entry name" value="PH_TFIIH"/>
    <property type="match status" value="1"/>
</dbReference>
<evidence type="ECO:0000256" key="6">
    <source>
        <dbReference type="ARBA" id="ARBA00023242"/>
    </source>
</evidence>
<evidence type="ECO:0000313" key="10">
    <source>
        <dbReference type="Proteomes" id="UP001153620"/>
    </source>
</evidence>
<proteinExistence type="inferred from homology"/>
<feature type="compositionally biased region" description="Basic and acidic residues" evidence="7">
    <location>
        <begin position="323"/>
        <end position="343"/>
    </location>
</feature>
<reference evidence="9" key="1">
    <citation type="submission" date="2022-01" db="EMBL/GenBank/DDBJ databases">
        <authorList>
            <person name="King R."/>
        </authorList>
    </citation>
    <scope>NUCLEOTIDE SEQUENCE</scope>
</reference>
<evidence type="ECO:0000256" key="4">
    <source>
        <dbReference type="ARBA" id="ARBA00023015"/>
    </source>
</evidence>
<keyword evidence="6" id="KW-0539">Nucleus</keyword>
<dbReference type="EMBL" id="OU895878">
    <property type="protein sequence ID" value="CAG9803783.1"/>
    <property type="molecule type" value="Genomic_DNA"/>
</dbReference>
<dbReference type="GO" id="GO:0006289">
    <property type="term" value="P:nucleotide-excision repair"/>
    <property type="evidence" value="ECO:0007669"/>
    <property type="project" value="InterPro"/>
</dbReference>
<evidence type="ECO:0000313" key="9">
    <source>
        <dbReference type="EMBL" id="CAG9803783.1"/>
    </source>
</evidence>
<keyword evidence="3" id="KW-0677">Repeat</keyword>
<dbReference type="SUPFAM" id="SSF140383">
    <property type="entry name" value="BSD domain-like"/>
    <property type="match status" value="2"/>
</dbReference>
<dbReference type="Gene3D" id="2.30.29.30">
    <property type="entry name" value="Pleckstrin-homology domain (PH domain)/Phosphotyrosine-binding domain (PTB)"/>
    <property type="match status" value="1"/>
</dbReference>
<dbReference type="InterPro" id="IPR005607">
    <property type="entry name" value="BSD_dom"/>
</dbReference>
<comment type="similarity">
    <text evidence="2">Belongs to the TFB1 family.</text>
</comment>
<comment type="subcellular location">
    <subcellularLocation>
        <location evidence="1">Nucleus</location>
    </subcellularLocation>
</comment>
<dbReference type="SMART" id="SM00751">
    <property type="entry name" value="BSD"/>
    <property type="match status" value="2"/>
</dbReference>
<dbReference type="PANTHER" id="PTHR12856">
    <property type="entry name" value="TRANSCRIPTION INITIATION FACTOR IIH-RELATED"/>
    <property type="match status" value="1"/>
</dbReference>
<organism evidence="9 10">
    <name type="scientific">Chironomus riparius</name>
    <dbReference type="NCBI Taxonomy" id="315576"/>
    <lineage>
        <taxon>Eukaryota</taxon>
        <taxon>Metazoa</taxon>
        <taxon>Ecdysozoa</taxon>
        <taxon>Arthropoda</taxon>
        <taxon>Hexapoda</taxon>
        <taxon>Insecta</taxon>
        <taxon>Pterygota</taxon>
        <taxon>Neoptera</taxon>
        <taxon>Endopterygota</taxon>
        <taxon>Diptera</taxon>
        <taxon>Nematocera</taxon>
        <taxon>Chironomoidea</taxon>
        <taxon>Chironomidae</taxon>
        <taxon>Chironominae</taxon>
        <taxon>Chironomus</taxon>
    </lineage>
</organism>
<dbReference type="InterPro" id="IPR013876">
    <property type="entry name" value="TFIIH_BTF_p62_N"/>
</dbReference>
<evidence type="ECO:0000256" key="3">
    <source>
        <dbReference type="ARBA" id="ARBA00022737"/>
    </source>
</evidence>
<dbReference type="GO" id="GO:0000439">
    <property type="term" value="C:transcription factor TFIIH core complex"/>
    <property type="evidence" value="ECO:0007669"/>
    <property type="project" value="InterPro"/>
</dbReference>
<name>A0A9N9RWD9_9DIPT</name>
<keyword evidence="10" id="KW-1185">Reference proteome</keyword>
<gene>
    <name evidence="9" type="ORF">CHIRRI_LOCUS6679</name>
</gene>
<evidence type="ECO:0000256" key="2">
    <source>
        <dbReference type="ARBA" id="ARBA00009448"/>
    </source>
</evidence>
<dbReference type="CDD" id="cd13229">
    <property type="entry name" value="PH_TFIIH"/>
    <property type="match status" value="1"/>
</dbReference>
<evidence type="ECO:0000256" key="5">
    <source>
        <dbReference type="ARBA" id="ARBA00023163"/>
    </source>
</evidence>